<evidence type="ECO:0000256" key="3">
    <source>
        <dbReference type="ARBA" id="ARBA00023163"/>
    </source>
</evidence>
<dbReference type="SMART" id="SM00345">
    <property type="entry name" value="HTH_GNTR"/>
    <property type="match status" value="1"/>
</dbReference>
<keyword evidence="2" id="KW-0238">DNA-binding</keyword>
<dbReference type="InterPro" id="IPR036390">
    <property type="entry name" value="WH_DNA-bd_sf"/>
</dbReference>
<evidence type="ECO:0000256" key="1">
    <source>
        <dbReference type="ARBA" id="ARBA00023015"/>
    </source>
</evidence>
<dbReference type="InterPro" id="IPR008920">
    <property type="entry name" value="TF_FadR/GntR_C"/>
</dbReference>
<keyword evidence="3" id="KW-0804">Transcription</keyword>
<dbReference type="PANTHER" id="PTHR43537">
    <property type="entry name" value="TRANSCRIPTIONAL REGULATOR, GNTR FAMILY"/>
    <property type="match status" value="1"/>
</dbReference>
<evidence type="ECO:0000313" key="6">
    <source>
        <dbReference type="Proteomes" id="UP001196565"/>
    </source>
</evidence>
<dbReference type="InterPro" id="IPR036388">
    <property type="entry name" value="WH-like_DNA-bd_sf"/>
</dbReference>
<dbReference type="Pfam" id="PF00392">
    <property type="entry name" value="GntR"/>
    <property type="match status" value="1"/>
</dbReference>
<dbReference type="Pfam" id="PF07729">
    <property type="entry name" value="FCD"/>
    <property type="match status" value="1"/>
</dbReference>
<dbReference type="PANTHER" id="PTHR43537:SF41">
    <property type="entry name" value="TRANSCRIPTIONAL REGULATORY PROTEIN"/>
    <property type="match status" value="1"/>
</dbReference>
<evidence type="ECO:0000256" key="2">
    <source>
        <dbReference type="ARBA" id="ARBA00023125"/>
    </source>
</evidence>
<dbReference type="SUPFAM" id="SSF48008">
    <property type="entry name" value="GntR ligand-binding domain-like"/>
    <property type="match status" value="1"/>
</dbReference>
<evidence type="ECO:0000313" key="5">
    <source>
        <dbReference type="EMBL" id="MBW6401302.1"/>
    </source>
</evidence>
<proteinExistence type="predicted"/>
<evidence type="ECO:0000259" key="4">
    <source>
        <dbReference type="PROSITE" id="PS50949"/>
    </source>
</evidence>
<gene>
    <name evidence="5" type="ORF">KPL78_25820</name>
</gene>
<dbReference type="Proteomes" id="UP001196565">
    <property type="component" value="Unassembled WGS sequence"/>
</dbReference>
<dbReference type="SUPFAM" id="SSF46785">
    <property type="entry name" value="Winged helix' DNA-binding domain"/>
    <property type="match status" value="1"/>
</dbReference>
<reference evidence="5 6" key="1">
    <citation type="submission" date="2021-07" db="EMBL/GenBank/DDBJ databases">
        <authorList>
            <person name="So Y."/>
        </authorList>
    </citation>
    <scope>NUCLEOTIDE SEQUENCE [LARGE SCALE GENOMIC DNA]</scope>
    <source>
        <strain evidence="5 6">HJA6</strain>
    </source>
</reference>
<dbReference type="PROSITE" id="PS50949">
    <property type="entry name" value="HTH_GNTR"/>
    <property type="match status" value="1"/>
</dbReference>
<dbReference type="SMART" id="SM00895">
    <property type="entry name" value="FCD"/>
    <property type="match status" value="1"/>
</dbReference>
<protein>
    <submittedName>
        <fullName evidence="5">GntR family transcriptional regulator</fullName>
    </submittedName>
</protein>
<organism evidence="5 6">
    <name type="scientific">Roseomonas alba</name>
    <dbReference type="NCBI Taxonomy" id="2846776"/>
    <lineage>
        <taxon>Bacteria</taxon>
        <taxon>Pseudomonadati</taxon>
        <taxon>Pseudomonadota</taxon>
        <taxon>Alphaproteobacteria</taxon>
        <taxon>Acetobacterales</taxon>
        <taxon>Roseomonadaceae</taxon>
        <taxon>Roseomonas</taxon>
    </lineage>
</organism>
<dbReference type="CDD" id="cd07377">
    <property type="entry name" value="WHTH_GntR"/>
    <property type="match status" value="1"/>
</dbReference>
<dbReference type="EMBL" id="JAHYBZ010000011">
    <property type="protein sequence ID" value="MBW6401302.1"/>
    <property type="molecule type" value="Genomic_DNA"/>
</dbReference>
<dbReference type="RefSeq" id="WP_219765887.1">
    <property type="nucleotide sequence ID" value="NZ_JAHYBZ010000011.1"/>
</dbReference>
<name>A0ABS7AG74_9PROT</name>
<keyword evidence="6" id="KW-1185">Reference proteome</keyword>
<accession>A0ABS7AG74</accession>
<sequence>MEIASSLAQITARRSAHTRSIPDIVAETLREGILTGLLPAGMQLKQDHLARHFGTSRAPVREALQILAGEGLLTVSRHRGIAVAEADAADLQEIAEMRAMLEGHALKLSAMRLTEGDLGEAASILDEAEATPADPLRQSDLHWRFHRLLMARAERPRILAQVDHLHIAISRYLLPAWTEVGLSGDWVASHRALLALLRRGEAVEAAAMNARQIEEARTRVSAWLAQKEKTG</sequence>
<comment type="caution">
    <text evidence="5">The sequence shown here is derived from an EMBL/GenBank/DDBJ whole genome shotgun (WGS) entry which is preliminary data.</text>
</comment>
<dbReference type="Gene3D" id="1.10.10.10">
    <property type="entry name" value="Winged helix-like DNA-binding domain superfamily/Winged helix DNA-binding domain"/>
    <property type="match status" value="1"/>
</dbReference>
<dbReference type="Gene3D" id="1.20.120.530">
    <property type="entry name" value="GntR ligand-binding domain-like"/>
    <property type="match status" value="1"/>
</dbReference>
<dbReference type="InterPro" id="IPR000524">
    <property type="entry name" value="Tscrpt_reg_HTH_GntR"/>
</dbReference>
<dbReference type="InterPro" id="IPR011711">
    <property type="entry name" value="GntR_C"/>
</dbReference>
<feature type="domain" description="HTH gntR-type" evidence="4">
    <location>
        <begin position="19"/>
        <end position="86"/>
    </location>
</feature>
<keyword evidence="1" id="KW-0805">Transcription regulation</keyword>